<dbReference type="InterPro" id="IPR000620">
    <property type="entry name" value="EamA_dom"/>
</dbReference>
<evidence type="ECO:0000313" key="8">
    <source>
        <dbReference type="EMBL" id="KAF6155060.1"/>
    </source>
</evidence>
<gene>
    <name evidence="8" type="ORF">GIB67_035807</name>
</gene>
<comment type="caution">
    <text evidence="8">The sequence shown here is derived from an EMBL/GenBank/DDBJ whole genome shotgun (WGS) entry which is preliminary data.</text>
</comment>
<keyword evidence="9" id="KW-1185">Reference proteome</keyword>
<dbReference type="PANTHER" id="PTHR31218">
    <property type="entry name" value="WAT1-RELATED PROTEIN"/>
    <property type="match status" value="1"/>
</dbReference>
<feature type="transmembrane region" description="Helical" evidence="6">
    <location>
        <begin position="136"/>
        <end position="154"/>
    </location>
</feature>
<feature type="transmembrane region" description="Helical" evidence="6">
    <location>
        <begin position="302"/>
        <end position="320"/>
    </location>
</feature>
<keyword evidence="5 6" id="KW-0472">Membrane</keyword>
<dbReference type="GO" id="GO:0016020">
    <property type="term" value="C:membrane"/>
    <property type="evidence" value="ECO:0007669"/>
    <property type="project" value="UniProtKB-SubCell"/>
</dbReference>
<feature type="transmembrane region" description="Helical" evidence="6">
    <location>
        <begin position="250"/>
        <end position="268"/>
    </location>
</feature>
<evidence type="ECO:0000313" key="9">
    <source>
        <dbReference type="Proteomes" id="UP000541444"/>
    </source>
</evidence>
<protein>
    <recommendedName>
        <fullName evidence="6">WAT1-related protein</fullName>
    </recommendedName>
</protein>
<evidence type="ECO:0000256" key="4">
    <source>
        <dbReference type="ARBA" id="ARBA00022989"/>
    </source>
</evidence>
<feature type="transmembrane region" description="Helical" evidence="6">
    <location>
        <begin position="107"/>
        <end position="124"/>
    </location>
</feature>
<keyword evidence="3 6" id="KW-0812">Transmembrane</keyword>
<evidence type="ECO:0000259" key="7">
    <source>
        <dbReference type="Pfam" id="PF00892"/>
    </source>
</evidence>
<organism evidence="8 9">
    <name type="scientific">Kingdonia uniflora</name>
    <dbReference type="NCBI Taxonomy" id="39325"/>
    <lineage>
        <taxon>Eukaryota</taxon>
        <taxon>Viridiplantae</taxon>
        <taxon>Streptophyta</taxon>
        <taxon>Embryophyta</taxon>
        <taxon>Tracheophyta</taxon>
        <taxon>Spermatophyta</taxon>
        <taxon>Magnoliopsida</taxon>
        <taxon>Ranunculales</taxon>
        <taxon>Circaeasteraceae</taxon>
        <taxon>Kingdonia</taxon>
    </lineage>
</organism>
<sequence length="371" mass="40509">MSLFEKYKPEMVMLGLQFCYAGIALTTRAALLDGSSPRVFVVYRQAIATVVIAPIAYFSSKRRKTSCSLGLWSFSLIFITAFIGITINQNVYFEGLYLASSSLASAMDNLIPAITFVIAASVGLEKVAFRSLRSMAKVAGTIICVGGGMSMALLKGQKLLNINLVPQNSVFGSGGEDWLLGSLFLFGRCCCWSLWLILQVPMAACHPDHLSLSAWLCFFATLQSAIFAFLFEPDLKAWNLHSSYEVLSCFYSGIIGSAVSFFALAWCISKRGPLFSAMFNPLSTVIVTILACILLHEELYTGSLAGSFAVVGGLYVVLWGKSKDIKETKIEANYNDDETGLIKALIDESSEKTCKVDFQEPLLNLKCSDIC</sequence>
<evidence type="ECO:0000256" key="1">
    <source>
        <dbReference type="ARBA" id="ARBA00004141"/>
    </source>
</evidence>
<accession>A0A7J7MJU9</accession>
<feature type="transmembrane region" description="Helical" evidence="6">
    <location>
        <begin position="275"/>
        <end position="296"/>
    </location>
</feature>
<dbReference type="InterPro" id="IPR030184">
    <property type="entry name" value="WAT1-related"/>
</dbReference>
<feature type="transmembrane region" description="Helical" evidence="6">
    <location>
        <begin position="178"/>
        <end position="198"/>
    </location>
</feature>
<dbReference type="Proteomes" id="UP000541444">
    <property type="component" value="Unassembled WGS sequence"/>
</dbReference>
<evidence type="ECO:0000256" key="2">
    <source>
        <dbReference type="ARBA" id="ARBA00007635"/>
    </source>
</evidence>
<feature type="domain" description="EamA" evidence="7">
    <location>
        <begin position="12"/>
        <end position="132"/>
    </location>
</feature>
<dbReference type="OrthoDB" id="1728340at2759"/>
<evidence type="ECO:0000256" key="5">
    <source>
        <dbReference type="ARBA" id="ARBA00023136"/>
    </source>
</evidence>
<feature type="transmembrane region" description="Helical" evidence="6">
    <location>
        <begin position="210"/>
        <end position="230"/>
    </location>
</feature>
<keyword evidence="4 6" id="KW-1133">Transmembrane helix</keyword>
<comment type="similarity">
    <text evidence="2 6">Belongs to the drug/metabolite transporter (DMT) superfamily. Plant drug/metabolite exporter (P-DME) (TC 2.A.7.4) family.</text>
</comment>
<evidence type="ECO:0000256" key="3">
    <source>
        <dbReference type="ARBA" id="ARBA00022692"/>
    </source>
</evidence>
<dbReference type="GO" id="GO:0022857">
    <property type="term" value="F:transmembrane transporter activity"/>
    <property type="evidence" value="ECO:0007669"/>
    <property type="project" value="InterPro"/>
</dbReference>
<dbReference type="EMBL" id="JACGCM010001441">
    <property type="protein sequence ID" value="KAF6155060.1"/>
    <property type="molecule type" value="Genomic_DNA"/>
</dbReference>
<name>A0A7J7MJU9_9MAGN</name>
<feature type="transmembrane region" description="Helical" evidence="6">
    <location>
        <begin position="69"/>
        <end position="87"/>
    </location>
</feature>
<evidence type="ECO:0000256" key="6">
    <source>
        <dbReference type="RuleBase" id="RU363077"/>
    </source>
</evidence>
<dbReference type="Pfam" id="PF00892">
    <property type="entry name" value="EamA"/>
    <property type="match status" value="2"/>
</dbReference>
<feature type="domain" description="EamA" evidence="7">
    <location>
        <begin position="180"/>
        <end position="318"/>
    </location>
</feature>
<comment type="subcellular location">
    <subcellularLocation>
        <location evidence="1 6">Membrane</location>
        <topology evidence="1 6">Multi-pass membrane protein</topology>
    </subcellularLocation>
</comment>
<dbReference type="SUPFAM" id="SSF103481">
    <property type="entry name" value="Multidrug resistance efflux transporter EmrE"/>
    <property type="match status" value="2"/>
</dbReference>
<feature type="transmembrane region" description="Helical" evidence="6">
    <location>
        <begin position="39"/>
        <end position="57"/>
    </location>
</feature>
<dbReference type="InterPro" id="IPR037185">
    <property type="entry name" value="EmrE-like"/>
</dbReference>
<proteinExistence type="inferred from homology"/>
<dbReference type="AlphaFoldDB" id="A0A7J7MJU9"/>
<reference evidence="8 9" key="1">
    <citation type="journal article" date="2020" name="IScience">
        <title>Genome Sequencing of the Endangered Kingdonia uniflora (Circaeasteraceae, Ranunculales) Reveals Potential Mechanisms of Evolutionary Specialization.</title>
        <authorList>
            <person name="Sun Y."/>
            <person name="Deng T."/>
            <person name="Zhang A."/>
            <person name="Moore M.J."/>
            <person name="Landis J.B."/>
            <person name="Lin N."/>
            <person name="Zhang H."/>
            <person name="Zhang X."/>
            <person name="Huang J."/>
            <person name="Zhang X."/>
            <person name="Sun H."/>
            <person name="Wang H."/>
        </authorList>
    </citation>
    <scope>NUCLEOTIDE SEQUENCE [LARGE SCALE GENOMIC DNA]</scope>
    <source>
        <strain evidence="8">TB1705</strain>
        <tissue evidence="8">Leaf</tissue>
    </source>
</reference>